<keyword evidence="9" id="KW-0472">Membrane</keyword>
<evidence type="ECO:0000256" key="5">
    <source>
        <dbReference type="ARBA" id="ARBA00022882"/>
    </source>
</evidence>
<dbReference type="GO" id="GO:0005886">
    <property type="term" value="C:plasma membrane"/>
    <property type="evidence" value="ECO:0007669"/>
    <property type="project" value="TreeGrafter"/>
</dbReference>
<dbReference type="Pfam" id="PF01007">
    <property type="entry name" value="IRK"/>
    <property type="match status" value="1"/>
</dbReference>
<keyword evidence="3 11" id="KW-0633">Potassium transport</keyword>
<dbReference type="GO" id="GO:1990573">
    <property type="term" value="P:potassium ion import across plasma membrane"/>
    <property type="evidence" value="ECO:0007669"/>
    <property type="project" value="TreeGrafter"/>
</dbReference>
<evidence type="ECO:0000259" key="12">
    <source>
        <dbReference type="Pfam" id="PF01007"/>
    </source>
</evidence>
<dbReference type="InterPro" id="IPR040445">
    <property type="entry name" value="Kir_TM"/>
</dbReference>
<keyword evidence="4 11" id="KW-0812">Transmembrane</keyword>
<evidence type="ECO:0000259" key="13">
    <source>
        <dbReference type="Pfam" id="PF17655"/>
    </source>
</evidence>
<reference evidence="14" key="1">
    <citation type="journal article" date="2014" name="PLoS ONE">
        <title>Transcriptome-Based Identification of ABC Transporters in the Western Tarnished Plant Bug Lygus hesperus.</title>
        <authorList>
            <person name="Hull J.J."/>
            <person name="Chaney K."/>
            <person name="Geib S.M."/>
            <person name="Fabrick J.A."/>
            <person name="Brent C.S."/>
            <person name="Walsh D."/>
            <person name="Lavine L.C."/>
        </authorList>
    </citation>
    <scope>NUCLEOTIDE SEQUENCE</scope>
</reference>
<dbReference type="InterPro" id="IPR016449">
    <property type="entry name" value="K_chnl_inward-rec_Kir"/>
</dbReference>
<evidence type="ECO:0000256" key="2">
    <source>
        <dbReference type="ARBA" id="ARBA00022448"/>
    </source>
</evidence>
<comment type="subcellular location">
    <subcellularLocation>
        <location evidence="1 11">Membrane</location>
        <topology evidence="1 11">Multi-pass membrane protein</topology>
    </subcellularLocation>
</comment>
<dbReference type="AlphaFoldDB" id="A0A0A9XBX1"/>
<dbReference type="InterPro" id="IPR041647">
    <property type="entry name" value="IRK_C"/>
</dbReference>
<evidence type="ECO:0000256" key="9">
    <source>
        <dbReference type="ARBA" id="ARBA00023136"/>
    </source>
</evidence>
<evidence type="ECO:0000256" key="4">
    <source>
        <dbReference type="ARBA" id="ARBA00022692"/>
    </source>
</evidence>
<dbReference type="Pfam" id="PF17655">
    <property type="entry name" value="IRK_C"/>
    <property type="match status" value="1"/>
</dbReference>
<evidence type="ECO:0000313" key="14">
    <source>
        <dbReference type="EMBL" id="JAG18217.1"/>
    </source>
</evidence>
<dbReference type="Gene3D" id="2.60.40.1400">
    <property type="entry name" value="G protein-activated inward rectifier potassium channel 1"/>
    <property type="match status" value="1"/>
</dbReference>
<evidence type="ECO:0000256" key="7">
    <source>
        <dbReference type="ARBA" id="ARBA00022989"/>
    </source>
</evidence>
<evidence type="ECO:0000256" key="1">
    <source>
        <dbReference type="ARBA" id="ARBA00004141"/>
    </source>
</evidence>
<dbReference type="InterPro" id="IPR013518">
    <property type="entry name" value="K_chnl_inward-rec_Kir_cyto"/>
</dbReference>
<dbReference type="EMBL" id="GBHO01025387">
    <property type="protein sequence ID" value="JAG18217.1"/>
    <property type="molecule type" value="Transcribed_RNA"/>
</dbReference>
<dbReference type="InterPro" id="IPR014756">
    <property type="entry name" value="Ig_E-set"/>
</dbReference>
<keyword evidence="5 11" id="KW-0851">Voltage-gated channel</keyword>
<name>A0A0A9XBX1_LYGHE</name>
<comment type="similarity">
    <text evidence="11">Belongs to the inward rectifier-type potassium channel (TC 1.A.2.1) family.</text>
</comment>
<protein>
    <submittedName>
        <fullName evidence="14">ATP-sensitive inward rectifier potassium channel 12</fullName>
    </submittedName>
</protein>
<evidence type="ECO:0000256" key="6">
    <source>
        <dbReference type="ARBA" id="ARBA00022958"/>
    </source>
</evidence>
<dbReference type="PANTHER" id="PTHR11767:SF115">
    <property type="entry name" value="INWARDLY RECTIFYING POTASSIUM CHANNEL 3, ISOFORM D"/>
    <property type="match status" value="1"/>
</dbReference>
<accession>A0A0A9XBX1</accession>
<dbReference type="GO" id="GO:0034765">
    <property type="term" value="P:regulation of monoatomic ion transmembrane transport"/>
    <property type="evidence" value="ECO:0007669"/>
    <property type="project" value="TreeGrafter"/>
</dbReference>
<dbReference type="PANTHER" id="PTHR11767">
    <property type="entry name" value="INWARD RECTIFIER POTASSIUM CHANNEL"/>
    <property type="match status" value="1"/>
</dbReference>
<keyword evidence="10 11" id="KW-0407">Ion channel</keyword>
<dbReference type="GO" id="GO:0034702">
    <property type="term" value="C:monoatomic ion channel complex"/>
    <property type="evidence" value="ECO:0007669"/>
    <property type="project" value="UniProtKB-KW"/>
</dbReference>
<keyword evidence="6 11" id="KW-0630">Potassium</keyword>
<dbReference type="GO" id="GO:0005242">
    <property type="term" value="F:inward rectifier potassium channel activity"/>
    <property type="evidence" value="ECO:0007669"/>
    <property type="project" value="InterPro"/>
</dbReference>
<evidence type="ECO:0000256" key="11">
    <source>
        <dbReference type="RuleBase" id="RU003822"/>
    </source>
</evidence>
<organism evidence="14">
    <name type="scientific">Lygus hesperus</name>
    <name type="common">Western plant bug</name>
    <dbReference type="NCBI Taxonomy" id="30085"/>
    <lineage>
        <taxon>Eukaryota</taxon>
        <taxon>Metazoa</taxon>
        <taxon>Ecdysozoa</taxon>
        <taxon>Arthropoda</taxon>
        <taxon>Hexapoda</taxon>
        <taxon>Insecta</taxon>
        <taxon>Pterygota</taxon>
        <taxon>Neoptera</taxon>
        <taxon>Paraneoptera</taxon>
        <taxon>Hemiptera</taxon>
        <taxon>Heteroptera</taxon>
        <taxon>Panheteroptera</taxon>
        <taxon>Cimicomorpha</taxon>
        <taxon>Miridae</taxon>
        <taxon>Mirini</taxon>
        <taxon>Lygus</taxon>
    </lineage>
</organism>
<evidence type="ECO:0000256" key="8">
    <source>
        <dbReference type="ARBA" id="ARBA00023065"/>
    </source>
</evidence>
<proteinExistence type="inferred from homology"/>
<reference evidence="14" key="2">
    <citation type="submission" date="2014-07" db="EMBL/GenBank/DDBJ databases">
        <authorList>
            <person name="Hull J."/>
        </authorList>
    </citation>
    <scope>NUCLEOTIDE SEQUENCE</scope>
</reference>
<keyword evidence="2 11" id="KW-0813">Transport</keyword>
<keyword evidence="8 11" id="KW-0406">Ion transport</keyword>
<gene>
    <name evidence="14" type="primary">KCNJ12_1</name>
    <name evidence="14" type="ORF">CM83_41811</name>
</gene>
<sequence>MRCAEVEQVRIRVHWRLLHDGHRVHPAGMSLALHPDVVHAAQSRLLVPLRYFMVDHSICTRRPIHLTQPRHGQRTLCYRGEEHDQRFHVLVETQYTTGYGSRTPSTACPEAVFLLCVQNIIGMLLQSCSLGIIYAKLARPKARSQAIKFSEKSVISMRDGYLCLMFRIADMRKSHVIGCEVKGWVLRNKWTARGRTINGVPFQVDSFDR</sequence>
<feature type="domain" description="Inward rectifier potassium channel C-terminal" evidence="13">
    <location>
        <begin position="147"/>
        <end position="198"/>
    </location>
</feature>
<dbReference type="SUPFAM" id="SSF81296">
    <property type="entry name" value="E set domains"/>
    <property type="match status" value="1"/>
</dbReference>
<dbReference type="Gene3D" id="1.10.287.70">
    <property type="match status" value="1"/>
</dbReference>
<evidence type="ECO:0000256" key="10">
    <source>
        <dbReference type="ARBA" id="ARBA00023303"/>
    </source>
</evidence>
<keyword evidence="7" id="KW-1133">Transmembrane helix</keyword>
<feature type="domain" description="Potassium channel inwardly rectifying transmembrane" evidence="12">
    <location>
        <begin position="81"/>
        <end position="140"/>
    </location>
</feature>
<evidence type="ECO:0000256" key="3">
    <source>
        <dbReference type="ARBA" id="ARBA00022538"/>
    </source>
</evidence>